<dbReference type="InterPro" id="IPR008972">
    <property type="entry name" value="Cupredoxin"/>
</dbReference>
<feature type="domain" description="EfeO-type cupredoxin-like" evidence="2">
    <location>
        <begin position="59"/>
        <end position="149"/>
    </location>
</feature>
<feature type="chain" id="PRO_5022068170" evidence="1">
    <location>
        <begin position="19"/>
        <end position="154"/>
    </location>
</feature>
<dbReference type="PANTHER" id="PTHR36507:SF1">
    <property type="entry name" value="BLL1555 PROTEIN"/>
    <property type="match status" value="1"/>
</dbReference>
<dbReference type="PROSITE" id="PS51257">
    <property type="entry name" value="PROKAR_LIPOPROTEIN"/>
    <property type="match status" value="1"/>
</dbReference>
<dbReference type="PANTHER" id="PTHR36507">
    <property type="entry name" value="BLL1555 PROTEIN"/>
    <property type="match status" value="1"/>
</dbReference>
<sequence>MRHPALPLLSSLVLGILAACGGGVTPAPLASSAPAPSVVVSAPASAPAASTAGSSPASAAACATAPAGATATVNVSIKNFKFSPQPVEAKVGDIVAWKNDDSAPHSATMDDGSCDTDTISPGSSAMLVFTAPGTYTYHCKVHPSQMKGFTVEVK</sequence>
<dbReference type="Gene3D" id="2.60.40.420">
    <property type="entry name" value="Cupredoxins - blue copper proteins"/>
    <property type="match status" value="1"/>
</dbReference>
<dbReference type="Proteomes" id="UP000319836">
    <property type="component" value="Unassembled WGS sequence"/>
</dbReference>
<accession>A0A538TZL2</accession>
<evidence type="ECO:0000313" key="3">
    <source>
        <dbReference type="EMBL" id="TMQ69084.1"/>
    </source>
</evidence>
<dbReference type="InterPro" id="IPR052721">
    <property type="entry name" value="ET_Amicyanin"/>
</dbReference>
<feature type="signal peptide" evidence="1">
    <location>
        <begin position="1"/>
        <end position="18"/>
    </location>
</feature>
<organism evidence="3 4">
    <name type="scientific">Eiseniibacteriota bacterium</name>
    <dbReference type="NCBI Taxonomy" id="2212470"/>
    <lineage>
        <taxon>Bacteria</taxon>
        <taxon>Candidatus Eiseniibacteriota</taxon>
    </lineage>
</organism>
<dbReference type="Pfam" id="PF13473">
    <property type="entry name" value="Cupredoxin_1"/>
    <property type="match status" value="1"/>
</dbReference>
<dbReference type="InterPro" id="IPR028096">
    <property type="entry name" value="EfeO_Cupredoxin"/>
</dbReference>
<evidence type="ECO:0000259" key="2">
    <source>
        <dbReference type="Pfam" id="PF13473"/>
    </source>
</evidence>
<dbReference type="AlphaFoldDB" id="A0A538TZL2"/>
<proteinExistence type="predicted"/>
<reference evidence="3 4" key="1">
    <citation type="journal article" date="2019" name="Nat. Microbiol.">
        <title>Mediterranean grassland soil C-N compound turnover is dependent on rainfall and depth, and is mediated by genomically divergent microorganisms.</title>
        <authorList>
            <person name="Diamond S."/>
            <person name="Andeer P.F."/>
            <person name="Li Z."/>
            <person name="Crits-Christoph A."/>
            <person name="Burstein D."/>
            <person name="Anantharaman K."/>
            <person name="Lane K.R."/>
            <person name="Thomas B.C."/>
            <person name="Pan C."/>
            <person name="Northen T.R."/>
            <person name="Banfield J.F."/>
        </authorList>
    </citation>
    <scope>NUCLEOTIDE SEQUENCE [LARGE SCALE GENOMIC DNA]</scope>
    <source>
        <strain evidence="3">WS_10</strain>
    </source>
</reference>
<name>A0A538TZL2_UNCEI</name>
<evidence type="ECO:0000313" key="4">
    <source>
        <dbReference type="Proteomes" id="UP000319836"/>
    </source>
</evidence>
<protein>
    <submittedName>
        <fullName evidence="3">Plastocyanin</fullName>
    </submittedName>
</protein>
<dbReference type="EMBL" id="VBPA01000342">
    <property type="protein sequence ID" value="TMQ69084.1"/>
    <property type="molecule type" value="Genomic_DNA"/>
</dbReference>
<gene>
    <name evidence="3" type="ORF">E6K80_12880</name>
</gene>
<dbReference type="SUPFAM" id="SSF49503">
    <property type="entry name" value="Cupredoxins"/>
    <property type="match status" value="1"/>
</dbReference>
<keyword evidence="1" id="KW-0732">Signal</keyword>
<comment type="caution">
    <text evidence="3">The sequence shown here is derived from an EMBL/GenBank/DDBJ whole genome shotgun (WGS) entry which is preliminary data.</text>
</comment>
<evidence type="ECO:0000256" key="1">
    <source>
        <dbReference type="SAM" id="SignalP"/>
    </source>
</evidence>